<name>A0A495JBC3_9ACTN</name>
<evidence type="ECO:0000313" key="2">
    <source>
        <dbReference type="EMBL" id="RKR86296.1"/>
    </source>
</evidence>
<keyword evidence="3" id="KW-1185">Reference proteome</keyword>
<gene>
    <name evidence="2" type="ORF">BDK92_0520</name>
</gene>
<dbReference type="Proteomes" id="UP000277671">
    <property type="component" value="Unassembled WGS sequence"/>
</dbReference>
<protein>
    <submittedName>
        <fullName evidence="2">Uncharacterized protein</fullName>
    </submittedName>
</protein>
<evidence type="ECO:0000256" key="1">
    <source>
        <dbReference type="SAM" id="MobiDB-lite"/>
    </source>
</evidence>
<dbReference type="OrthoDB" id="4870048at2"/>
<dbReference type="EMBL" id="RBKT01000001">
    <property type="protein sequence ID" value="RKR86296.1"/>
    <property type="molecule type" value="Genomic_DNA"/>
</dbReference>
<comment type="caution">
    <text evidence="2">The sequence shown here is derived from an EMBL/GenBank/DDBJ whole genome shotgun (WGS) entry which is preliminary data.</text>
</comment>
<dbReference type="InterPro" id="IPR046489">
    <property type="entry name" value="DUF6582"/>
</dbReference>
<evidence type="ECO:0000313" key="3">
    <source>
        <dbReference type="Proteomes" id="UP000277671"/>
    </source>
</evidence>
<dbReference type="AlphaFoldDB" id="A0A495JBC3"/>
<organism evidence="2 3">
    <name type="scientific">Micromonospora pisi</name>
    <dbReference type="NCBI Taxonomy" id="589240"/>
    <lineage>
        <taxon>Bacteria</taxon>
        <taxon>Bacillati</taxon>
        <taxon>Actinomycetota</taxon>
        <taxon>Actinomycetes</taxon>
        <taxon>Micromonosporales</taxon>
        <taxon>Micromonosporaceae</taxon>
        <taxon>Micromonospora</taxon>
    </lineage>
</organism>
<dbReference type="RefSeq" id="WP_121154216.1">
    <property type="nucleotide sequence ID" value="NZ_RBKT01000001.1"/>
</dbReference>
<dbReference type="Pfam" id="PF20223">
    <property type="entry name" value="DUF6582"/>
    <property type="match status" value="1"/>
</dbReference>
<reference evidence="2 3" key="1">
    <citation type="submission" date="2018-10" db="EMBL/GenBank/DDBJ databases">
        <title>Sequencing the genomes of 1000 actinobacteria strains.</title>
        <authorList>
            <person name="Klenk H.-P."/>
        </authorList>
    </citation>
    <scope>NUCLEOTIDE SEQUENCE [LARGE SCALE GENOMIC DNA]</scope>
    <source>
        <strain evidence="2 3">DSM 45175</strain>
    </source>
</reference>
<proteinExistence type="predicted"/>
<feature type="region of interest" description="Disordered" evidence="1">
    <location>
        <begin position="1"/>
        <end position="23"/>
    </location>
</feature>
<accession>A0A495JBC3</accession>
<sequence>MKTTWKPHEEHGTLGSKQKRELPDTVFAFPTKRKEPMVDASHVRNAVARFDQVQGVTDAEREQAFANIKAAAKHYGVEVAETEWRQLGKLPHTPNPVHSRR</sequence>